<gene>
    <name evidence="2" type="ORF">D7D94_10990</name>
</gene>
<dbReference type="KEGG" id="moj:D7D94_10990"/>
<dbReference type="Gene3D" id="3.40.50.300">
    <property type="entry name" value="P-loop containing nucleotide triphosphate hydrolases"/>
    <property type="match status" value="1"/>
</dbReference>
<name>A0A6I6DT34_9MICO</name>
<reference evidence="2 3" key="1">
    <citation type="submission" date="2018-09" db="EMBL/GenBank/DDBJ databases">
        <title>Whole genome sequencing of Microbacterium oryzae strain MB-10T.</title>
        <authorList>
            <person name="Das S.K."/>
        </authorList>
    </citation>
    <scope>NUCLEOTIDE SEQUENCE [LARGE SCALE GENOMIC DNA]</scope>
    <source>
        <strain evidence="2 3">MB-10</strain>
    </source>
</reference>
<dbReference type="GO" id="GO:0005524">
    <property type="term" value="F:ATP binding"/>
    <property type="evidence" value="ECO:0007669"/>
    <property type="project" value="UniProtKB-KW"/>
</dbReference>
<dbReference type="SUPFAM" id="SSF52540">
    <property type="entry name" value="P-loop containing nucleoside triphosphate hydrolases"/>
    <property type="match status" value="1"/>
</dbReference>
<dbReference type="EMBL" id="CP032550">
    <property type="protein sequence ID" value="QGU28142.1"/>
    <property type="molecule type" value="Genomic_DNA"/>
</dbReference>
<dbReference type="Proteomes" id="UP000422989">
    <property type="component" value="Chromosome"/>
</dbReference>
<keyword evidence="2" id="KW-0067">ATP-binding</keyword>
<dbReference type="InterPro" id="IPR027417">
    <property type="entry name" value="P-loop_NTPase"/>
</dbReference>
<protein>
    <submittedName>
        <fullName evidence="2">ATP-binding protein</fullName>
    </submittedName>
</protein>
<evidence type="ECO:0000259" key="1">
    <source>
        <dbReference type="Pfam" id="PF13191"/>
    </source>
</evidence>
<dbReference type="AlphaFoldDB" id="A0A6I6DT34"/>
<sequence length="280" mass="30795">MPSNPFTPTFGVTPPLLVGRQDEIDDFRFALQEGIGAPERMTLLTGMRGTGKTVLLTAYEDVARSEGWLVISETAEPGMIDRLTKTAVPGLLAEIDEQHEPRPDFRYRMNQLLDAIEPEDGVLISIDEIRGTEDFELLSHTVQHLRREERNVAFVGAGLPSSVQTVLSADRPTTYLRRADRRHLGMLEADEVRAALEVPILDAGRGIASDALDIAVEGTRGYPLMVQLVGFETWQASRDDNEITAEHAQQGVATAQRRIGELVHEPALADLFPATSSSRG</sequence>
<proteinExistence type="predicted"/>
<organism evidence="2 3">
    <name type="scientific">Microbacterium oryzae</name>
    <dbReference type="NCBI Taxonomy" id="743009"/>
    <lineage>
        <taxon>Bacteria</taxon>
        <taxon>Bacillati</taxon>
        <taxon>Actinomycetota</taxon>
        <taxon>Actinomycetes</taxon>
        <taxon>Micrococcales</taxon>
        <taxon>Microbacteriaceae</taxon>
        <taxon>Microbacterium</taxon>
    </lineage>
</organism>
<evidence type="ECO:0000313" key="2">
    <source>
        <dbReference type="EMBL" id="QGU28142.1"/>
    </source>
</evidence>
<keyword evidence="3" id="KW-1185">Reference proteome</keyword>
<accession>A0A6I6DT34</accession>
<dbReference type="OrthoDB" id="2020141at2"/>
<evidence type="ECO:0000313" key="3">
    <source>
        <dbReference type="Proteomes" id="UP000422989"/>
    </source>
</evidence>
<feature type="domain" description="Orc1-like AAA ATPase" evidence="1">
    <location>
        <begin position="17"/>
        <end position="152"/>
    </location>
</feature>
<dbReference type="Pfam" id="PF13191">
    <property type="entry name" value="AAA_16"/>
    <property type="match status" value="1"/>
</dbReference>
<keyword evidence="2" id="KW-0547">Nucleotide-binding</keyword>
<dbReference type="InterPro" id="IPR041664">
    <property type="entry name" value="AAA_16"/>
</dbReference>